<dbReference type="EMBL" id="VSIY01000015">
    <property type="protein sequence ID" value="TYB77779.1"/>
    <property type="molecule type" value="Genomic_DNA"/>
</dbReference>
<dbReference type="Proteomes" id="UP000322080">
    <property type="component" value="Unassembled WGS sequence"/>
</dbReference>
<name>A0A5D0R9K1_9RHOB</name>
<keyword evidence="3" id="KW-1185">Reference proteome</keyword>
<feature type="transmembrane region" description="Helical" evidence="1">
    <location>
        <begin position="340"/>
        <end position="363"/>
    </location>
</feature>
<keyword evidence="1" id="KW-1133">Transmembrane helix</keyword>
<comment type="caution">
    <text evidence="2">The sequence shown here is derived from an EMBL/GenBank/DDBJ whole genome shotgun (WGS) entry which is preliminary data.</text>
</comment>
<gene>
    <name evidence="2" type="ORF">FVF75_16125</name>
</gene>
<dbReference type="InterPro" id="IPR050445">
    <property type="entry name" value="Bact_polysacc_biosynth/exp"/>
</dbReference>
<reference evidence="2 3" key="1">
    <citation type="submission" date="2019-08" db="EMBL/GenBank/DDBJ databases">
        <title>Identification of a novel species of the genus Boseongicola.</title>
        <authorList>
            <person name="Zhang X.-Q."/>
        </authorList>
    </citation>
    <scope>NUCLEOTIDE SEQUENCE [LARGE SCALE GENOMIC DNA]</scope>
    <source>
        <strain evidence="2 3">HY14</strain>
    </source>
</reference>
<dbReference type="GO" id="GO:0005886">
    <property type="term" value="C:plasma membrane"/>
    <property type="evidence" value="ECO:0007669"/>
    <property type="project" value="TreeGrafter"/>
</dbReference>
<evidence type="ECO:0000313" key="3">
    <source>
        <dbReference type="Proteomes" id="UP000322080"/>
    </source>
</evidence>
<dbReference type="AlphaFoldDB" id="A0A5D0R9K1"/>
<sequence length="367" mass="40664">MRRRHWALVFSFILFVLAPLGAVGWYLSERSIDQFASTTGFSVRRDEAAAPADMFGGLVQFTGGGGGGEADILYEFIQSQDLVTRIDARIDLRGHFTAAHDTDPLFTLAPGGTAEDLHDFWQCMVRLAYDQSTGLMTLRVLAFSPDMAQRISQEVLDESRVLVNELNASARADALRYAEEDLDEAVMRLKEARSALVAFRTRTQIVNPSTDLQGRMGVLNSLQQQLAQVLIDHDLLAATTTDQDARLKRTERQITVIRARIAEERRNVAETGVAGQAGYPALLAEYENLTVDLEFAEQSYRSALAALDAAIASSTRDSLYLATFIRPTLAEKSEFPRRPVIFSLAALLLILGWSILSLIAYSLRDRS</sequence>
<evidence type="ECO:0000256" key="1">
    <source>
        <dbReference type="SAM" id="Phobius"/>
    </source>
</evidence>
<organism evidence="2 3">
    <name type="scientific">Maritimibacter fusiformis</name>
    <dbReference type="NCBI Taxonomy" id="2603819"/>
    <lineage>
        <taxon>Bacteria</taxon>
        <taxon>Pseudomonadati</taxon>
        <taxon>Pseudomonadota</taxon>
        <taxon>Alphaproteobacteria</taxon>
        <taxon>Rhodobacterales</taxon>
        <taxon>Roseobacteraceae</taxon>
        <taxon>Maritimibacter</taxon>
    </lineage>
</organism>
<keyword evidence="1" id="KW-0812">Transmembrane</keyword>
<evidence type="ECO:0000313" key="2">
    <source>
        <dbReference type="EMBL" id="TYB77779.1"/>
    </source>
</evidence>
<dbReference type="GO" id="GO:0004713">
    <property type="term" value="F:protein tyrosine kinase activity"/>
    <property type="evidence" value="ECO:0007669"/>
    <property type="project" value="TreeGrafter"/>
</dbReference>
<accession>A0A5D0R9K1</accession>
<keyword evidence="1" id="KW-0472">Membrane</keyword>
<protein>
    <recommendedName>
        <fullName evidence="4">Sugar transporter</fullName>
    </recommendedName>
</protein>
<dbReference type="PANTHER" id="PTHR32309:SF13">
    <property type="entry name" value="FERRIC ENTEROBACTIN TRANSPORT PROTEIN FEPE"/>
    <property type="match status" value="1"/>
</dbReference>
<proteinExistence type="predicted"/>
<evidence type="ECO:0008006" key="4">
    <source>
        <dbReference type="Google" id="ProtNLM"/>
    </source>
</evidence>
<dbReference type="PANTHER" id="PTHR32309">
    <property type="entry name" value="TYROSINE-PROTEIN KINASE"/>
    <property type="match status" value="1"/>
</dbReference>